<reference evidence="1 2" key="2">
    <citation type="submission" date="2019-04" db="EMBL/GenBank/DDBJ databases">
        <title>The genome sequence of big-headed turtle.</title>
        <authorList>
            <person name="Gong S."/>
        </authorList>
    </citation>
    <scope>NUCLEOTIDE SEQUENCE [LARGE SCALE GENOMIC DNA]</scope>
    <source>
        <strain evidence="1">DO16091913</strain>
        <tissue evidence="1">Muscle</tissue>
    </source>
</reference>
<sequence>MVRLGAPFGRYWGENNARLYSKNVQGNTRGTKCVRRDQLIPVTPYAFFTMKEYEFQWRAGIYAFRVSVEGSSPLCLSSDLDIPPSICAGIKKPTDRLTSACVCPSKGISPYRFGTAEAPAASMASLSGEGEAVADLKAVANWPLQILIPHIFLPPPNSSADRTGNGRKNHIHNFMF</sequence>
<gene>
    <name evidence="1" type="ORF">DR999_PMT16345</name>
</gene>
<reference evidence="1 2" key="1">
    <citation type="submission" date="2019-04" db="EMBL/GenBank/DDBJ databases">
        <title>Draft genome of the big-headed turtle Platysternon megacephalum.</title>
        <authorList>
            <person name="Gong S."/>
        </authorList>
    </citation>
    <scope>NUCLEOTIDE SEQUENCE [LARGE SCALE GENOMIC DNA]</scope>
    <source>
        <strain evidence="1">DO16091913</strain>
        <tissue evidence="1">Muscle</tissue>
    </source>
</reference>
<evidence type="ECO:0000313" key="2">
    <source>
        <dbReference type="Proteomes" id="UP000297703"/>
    </source>
</evidence>
<keyword evidence="2" id="KW-1185">Reference proteome</keyword>
<protein>
    <submittedName>
        <fullName evidence="1">Zinc finger MYND domain-containing protein 12</fullName>
    </submittedName>
</protein>
<accession>A0A4D9DVS9</accession>
<organism evidence="1 2">
    <name type="scientific">Platysternon megacephalum</name>
    <name type="common">big-headed turtle</name>
    <dbReference type="NCBI Taxonomy" id="55544"/>
    <lineage>
        <taxon>Eukaryota</taxon>
        <taxon>Metazoa</taxon>
        <taxon>Chordata</taxon>
        <taxon>Craniata</taxon>
        <taxon>Vertebrata</taxon>
        <taxon>Euteleostomi</taxon>
        <taxon>Archelosauria</taxon>
        <taxon>Testudinata</taxon>
        <taxon>Testudines</taxon>
        <taxon>Cryptodira</taxon>
        <taxon>Durocryptodira</taxon>
        <taxon>Testudinoidea</taxon>
        <taxon>Platysternidae</taxon>
        <taxon>Platysternon</taxon>
    </lineage>
</organism>
<evidence type="ECO:0000313" key="1">
    <source>
        <dbReference type="EMBL" id="TFK01479.1"/>
    </source>
</evidence>
<dbReference type="EMBL" id="QXTE01000228">
    <property type="protein sequence ID" value="TFK01479.1"/>
    <property type="molecule type" value="Genomic_DNA"/>
</dbReference>
<dbReference type="AlphaFoldDB" id="A0A4D9DVS9"/>
<dbReference type="Proteomes" id="UP000297703">
    <property type="component" value="Unassembled WGS sequence"/>
</dbReference>
<proteinExistence type="predicted"/>
<comment type="caution">
    <text evidence="1">The sequence shown here is derived from an EMBL/GenBank/DDBJ whole genome shotgun (WGS) entry which is preliminary data.</text>
</comment>
<name>A0A4D9DVS9_9SAUR</name>